<dbReference type="OrthoDB" id="9922at2"/>
<dbReference type="PANTHER" id="PTHR35093">
    <property type="entry name" value="OUTER MEMBRANE PROTEIN NMB0088-RELATED"/>
    <property type="match status" value="1"/>
</dbReference>
<evidence type="ECO:0000313" key="9">
    <source>
        <dbReference type="EMBL" id="ACC98553.1"/>
    </source>
</evidence>
<dbReference type="SUPFAM" id="SSF56935">
    <property type="entry name" value="Porins"/>
    <property type="match status" value="1"/>
</dbReference>
<evidence type="ECO:0000256" key="6">
    <source>
        <dbReference type="ARBA" id="ARBA00023136"/>
    </source>
</evidence>
<organism evidence="9 10">
    <name type="scientific">Elusimicrobium minutum (strain Pei191)</name>
    <dbReference type="NCBI Taxonomy" id="445932"/>
    <lineage>
        <taxon>Bacteria</taxon>
        <taxon>Pseudomonadati</taxon>
        <taxon>Elusimicrobiota</taxon>
        <taxon>Elusimicrobia</taxon>
        <taxon>Elusimicrobiales</taxon>
        <taxon>Elusimicrobiaceae</taxon>
        <taxon>Elusimicrobium</taxon>
    </lineage>
</organism>
<comment type="subcellular location">
    <subcellularLocation>
        <location evidence="1">Cell outer membrane</location>
        <topology evidence="1">Multi-pass membrane protein</topology>
    </subcellularLocation>
</comment>
<dbReference type="EMBL" id="CP001055">
    <property type="protein sequence ID" value="ACC98553.1"/>
    <property type="molecule type" value="Genomic_DNA"/>
</dbReference>
<dbReference type="GO" id="GO:0009279">
    <property type="term" value="C:cell outer membrane"/>
    <property type="evidence" value="ECO:0007669"/>
    <property type="project" value="UniProtKB-SubCell"/>
</dbReference>
<evidence type="ECO:0000256" key="2">
    <source>
        <dbReference type="ARBA" id="ARBA00008163"/>
    </source>
</evidence>
<comment type="similarity">
    <text evidence="2">Belongs to the OmpP1/FadL family.</text>
</comment>
<dbReference type="AlphaFoldDB" id="B2KDF7"/>
<feature type="chain" id="PRO_5002779884" evidence="8">
    <location>
        <begin position="25"/>
        <end position="402"/>
    </location>
</feature>
<sequence length="402" mass="44507">MKFKILKKALLCLMPFCCGIYLNAAGFALYEFSARGNAMGGAVLANKAEPASIASNPALITQLEGAQIQAGVTAIIVEGSTSLNNDKRDLETGVFYLPTFYFTKQMREHIVLGVGFFSRFGLGGKYKDYGTWLPAISERQSYRMDLVTYSFNPVMASQVTDELSLAGGFEIMYASLTEEKGPGNANRIEIEGDSITWGANFGLHYKPEWADKWAAAVTYRTKTRHLASGKVTGHGLYSPATGDATAALALPDQLAFGLSFTPTERLILEAGITGVFWSSYKQLKIDYDDLSKGSSNEYKHYRDVFRLSSGMEFAVTENWDIRFGYVYDESPINPDFMDTMVPADDRHIFSTGLGYKRSNWGADISYSYMYVKDLSGTTEHGTPAKYENARSQMIGLSLKYAF</sequence>
<keyword evidence="5 8" id="KW-0732">Signal</keyword>
<gene>
    <name evidence="9" type="ordered locus">Emin_1000</name>
</gene>
<dbReference type="Gene3D" id="2.40.160.60">
    <property type="entry name" value="Outer membrane protein transport protein (OMPP1/FadL/TodX)"/>
    <property type="match status" value="1"/>
</dbReference>
<evidence type="ECO:0000256" key="5">
    <source>
        <dbReference type="ARBA" id="ARBA00022729"/>
    </source>
</evidence>
<dbReference type="PANTHER" id="PTHR35093:SF8">
    <property type="entry name" value="OUTER MEMBRANE PROTEIN NMB0088-RELATED"/>
    <property type="match status" value="1"/>
</dbReference>
<evidence type="ECO:0000256" key="8">
    <source>
        <dbReference type="SAM" id="SignalP"/>
    </source>
</evidence>
<evidence type="ECO:0000256" key="4">
    <source>
        <dbReference type="ARBA" id="ARBA00022692"/>
    </source>
</evidence>
<dbReference type="GO" id="GO:0015483">
    <property type="term" value="F:long-chain fatty acid transporting porin activity"/>
    <property type="evidence" value="ECO:0007669"/>
    <property type="project" value="TreeGrafter"/>
</dbReference>
<keyword evidence="4" id="KW-0812">Transmembrane</keyword>
<keyword evidence="6" id="KW-0472">Membrane</keyword>
<evidence type="ECO:0000313" key="10">
    <source>
        <dbReference type="Proteomes" id="UP000001029"/>
    </source>
</evidence>
<dbReference type="InterPro" id="IPR005017">
    <property type="entry name" value="OMPP1/FadL/TodX"/>
</dbReference>
<feature type="signal peptide" evidence="8">
    <location>
        <begin position="1"/>
        <end position="24"/>
    </location>
</feature>
<evidence type="ECO:0000256" key="1">
    <source>
        <dbReference type="ARBA" id="ARBA00004571"/>
    </source>
</evidence>
<dbReference type="STRING" id="445932.Emin_1000"/>
<keyword evidence="7" id="KW-0998">Cell outer membrane</keyword>
<proteinExistence type="inferred from homology"/>
<evidence type="ECO:0000256" key="7">
    <source>
        <dbReference type="ARBA" id="ARBA00023237"/>
    </source>
</evidence>
<name>B2KDF7_ELUMP</name>
<dbReference type="HOGENOM" id="CLU_035981_0_0_0"/>
<keyword evidence="10" id="KW-1185">Reference proteome</keyword>
<dbReference type="Proteomes" id="UP000001029">
    <property type="component" value="Chromosome"/>
</dbReference>
<keyword evidence="3" id="KW-1134">Transmembrane beta strand</keyword>
<dbReference type="RefSeq" id="WP_012415168.1">
    <property type="nucleotide sequence ID" value="NC_010644.1"/>
</dbReference>
<accession>B2KDF7</accession>
<evidence type="ECO:0000256" key="3">
    <source>
        <dbReference type="ARBA" id="ARBA00022452"/>
    </source>
</evidence>
<reference evidence="9 10" key="1">
    <citation type="journal article" date="2009" name="Appl. Environ. Microbiol.">
        <title>Genomic analysis of 'Elusimicrobium minutum,' the first cultivated representative of the phylum 'Elusimicrobia' (formerly termite group 1).</title>
        <authorList>
            <person name="Herlemann D.P.R."/>
            <person name="Geissinger O."/>
            <person name="Ikeda-Ohtsubo W."/>
            <person name="Kunin V."/>
            <person name="Sun H."/>
            <person name="Lapidus A."/>
            <person name="Hugenholtz P."/>
            <person name="Brune A."/>
        </authorList>
    </citation>
    <scope>NUCLEOTIDE SEQUENCE [LARGE SCALE GENOMIC DNA]</scope>
    <source>
        <strain evidence="9 10">Pei191</strain>
    </source>
</reference>
<dbReference type="KEGG" id="emi:Emin_1000"/>
<dbReference type="Pfam" id="PF03349">
    <property type="entry name" value="Toluene_X"/>
    <property type="match status" value="1"/>
</dbReference>
<protein>
    <submittedName>
        <fullName evidence="9">Membrane protein putatively involved in long-chain fatty acid transport</fullName>
    </submittedName>
</protein>